<accession>A0A6J7WQE0</accession>
<proteinExistence type="predicted"/>
<reference evidence="1" key="1">
    <citation type="submission" date="2020-05" db="EMBL/GenBank/DDBJ databases">
        <authorList>
            <person name="Chiriac C."/>
            <person name="Salcher M."/>
            <person name="Ghai R."/>
            <person name="Kavagutti S V."/>
        </authorList>
    </citation>
    <scope>NUCLEOTIDE SEQUENCE</scope>
</reference>
<sequence>MSIKKHTIATYVRHLHNLGCNFKIIEADGTEHGSLEVAKVYKPRVRVLGTIDYKSVIDAIAVGDVAEIACGALPAISVRSSVTSYATSKYGRGKFTTTIDPDTNVVEIMRLEE</sequence>
<evidence type="ECO:0000313" key="1">
    <source>
        <dbReference type="EMBL" id="CAB5219980.1"/>
    </source>
</evidence>
<name>A0A6J7WQE0_9CAUD</name>
<gene>
    <name evidence="1" type="ORF">UFOVP232_17</name>
</gene>
<dbReference type="EMBL" id="LR798281">
    <property type="protein sequence ID" value="CAB5219980.1"/>
    <property type="molecule type" value="Genomic_DNA"/>
</dbReference>
<protein>
    <submittedName>
        <fullName evidence="1">Uncharacterized protein</fullName>
    </submittedName>
</protein>
<organism evidence="1">
    <name type="scientific">uncultured Caudovirales phage</name>
    <dbReference type="NCBI Taxonomy" id="2100421"/>
    <lineage>
        <taxon>Viruses</taxon>
        <taxon>Duplodnaviria</taxon>
        <taxon>Heunggongvirae</taxon>
        <taxon>Uroviricota</taxon>
        <taxon>Caudoviricetes</taxon>
        <taxon>Peduoviridae</taxon>
        <taxon>Maltschvirus</taxon>
        <taxon>Maltschvirus maltsch</taxon>
    </lineage>
</organism>